<dbReference type="RefSeq" id="WP_255864939.1">
    <property type="nucleotide sequence ID" value="NZ_CP104263.1"/>
</dbReference>
<protein>
    <submittedName>
        <fullName evidence="1">Uncharacterized protein</fullName>
    </submittedName>
</protein>
<evidence type="ECO:0000313" key="2">
    <source>
        <dbReference type="Proteomes" id="UP001206924"/>
    </source>
</evidence>
<evidence type="ECO:0000313" key="1">
    <source>
        <dbReference type="EMBL" id="MCQ1949120.1"/>
    </source>
</evidence>
<reference evidence="1 2" key="1">
    <citation type="submission" date="2022-07" db="EMBL/GenBank/DDBJ databases">
        <title>Novel species in genus Arthrobacter.</title>
        <authorList>
            <person name="Liu Y."/>
        </authorList>
    </citation>
    <scope>NUCLEOTIDE SEQUENCE [LARGE SCALE GENOMIC DNA]</scope>
    <source>
        <strain evidence="2">zg-Y859</strain>
    </source>
</reference>
<gene>
    <name evidence="1" type="ORF">NNX28_04140</name>
</gene>
<accession>A0ABT1NN25</accession>
<name>A0ABT1NN25_9MICC</name>
<comment type="caution">
    <text evidence="1">The sequence shown here is derived from an EMBL/GenBank/DDBJ whole genome shotgun (WGS) entry which is preliminary data.</text>
</comment>
<dbReference type="Proteomes" id="UP001206924">
    <property type="component" value="Unassembled WGS sequence"/>
</dbReference>
<keyword evidence="2" id="KW-1185">Reference proteome</keyword>
<sequence>MMSPAEQLLEGPRGRRLCLELAVELDQDIRSAVFWLGYELDPGKGTSTVLLGSSGPRELPSTDHLAAGILSLDLHRLDDEQIHAALQRSVDTARYWQERDGEDALSALPVIRNALHHIAEGVLAAPAAQGWSQPAPPEQWAIDWRPGADPAPLPRDPQGTLQKWGTAVRTEEALAAQDRPQDPRAPFSGSWWSIPLGLVRTVGQIPAALSLVEDSSDVEEATAIPVSGTGRILHIRSPEDWMTLCRAYPLEVTASRRHDWFRTTGRAGRWVIPDWERAAGQWDAVHLTVLGYLSSAGHPLPVDSGTASVIAGWDPDSTLWLTDRVRENGGPRQVWRRTQMGDIWLRVT</sequence>
<dbReference type="EMBL" id="JANFLP010000005">
    <property type="protein sequence ID" value="MCQ1949120.1"/>
    <property type="molecule type" value="Genomic_DNA"/>
</dbReference>
<organism evidence="1 2">
    <name type="scientific">Arthrobacter jinronghuae</name>
    <dbReference type="NCBI Taxonomy" id="2964609"/>
    <lineage>
        <taxon>Bacteria</taxon>
        <taxon>Bacillati</taxon>
        <taxon>Actinomycetota</taxon>
        <taxon>Actinomycetes</taxon>
        <taxon>Micrococcales</taxon>
        <taxon>Micrococcaceae</taxon>
        <taxon>Arthrobacter</taxon>
    </lineage>
</organism>
<proteinExistence type="predicted"/>